<sequence precursor="true">MKKYIIMMIITGLLILTGCNSNGGEEQEANGMNGTEENVNGEIEDDNGIDHEQAVAIAEEYISHLSQGDFEIAYDFFNEVMKAEIEVSELGDIWETLESQVGTYIDQDFNSTQEVENYKVVLINGLFDGADVVFTVTIDTNYEIAGFFVQ</sequence>
<keyword evidence="2" id="KW-0732">Signal</keyword>
<dbReference type="RefSeq" id="WP_013487635.1">
    <property type="nucleotide sequence ID" value="NC_014829.1"/>
</dbReference>
<dbReference type="PROSITE" id="PS51257">
    <property type="entry name" value="PROKAR_LIPOPROTEIN"/>
    <property type="match status" value="1"/>
</dbReference>
<feature type="region of interest" description="Disordered" evidence="1">
    <location>
        <begin position="24"/>
        <end position="45"/>
    </location>
</feature>
<evidence type="ECO:0000256" key="2">
    <source>
        <dbReference type="SAM" id="SignalP"/>
    </source>
</evidence>
<evidence type="ECO:0000259" key="3">
    <source>
        <dbReference type="Pfam" id="PF13026"/>
    </source>
</evidence>
<dbReference type="AlphaFoldDB" id="E6TQB6"/>
<dbReference type="KEGG" id="bco:Bcell_1021"/>
<feature type="compositionally biased region" description="Polar residues" evidence="1">
    <location>
        <begin position="24"/>
        <end position="38"/>
    </location>
</feature>
<dbReference type="InterPro" id="IPR024981">
    <property type="entry name" value="DUF3887"/>
</dbReference>
<dbReference type="Pfam" id="PF13026">
    <property type="entry name" value="DUF3887"/>
    <property type="match status" value="1"/>
</dbReference>
<dbReference type="STRING" id="649639.Bcell_1021"/>
<feature type="chain" id="PRO_5003211638" description="DUF3887 domain-containing protein" evidence="2">
    <location>
        <begin position="24"/>
        <end position="150"/>
    </location>
</feature>
<dbReference type="OrthoDB" id="2721765at2"/>
<dbReference type="Gene3D" id="3.10.450.590">
    <property type="match status" value="1"/>
</dbReference>
<evidence type="ECO:0000313" key="5">
    <source>
        <dbReference type="Proteomes" id="UP000001401"/>
    </source>
</evidence>
<proteinExistence type="predicted"/>
<evidence type="ECO:0000313" key="4">
    <source>
        <dbReference type="EMBL" id="ADU29294.1"/>
    </source>
</evidence>
<dbReference type="eggNOG" id="COG1073">
    <property type="taxonomic scope" value="Bacteria"/>
</dbReference>
<reference evidence="4 5" key="1">
    <citation type="submission" date="2010-12" db="EMBL/GenBank/DDBJ databases">
        <title>Complete sequence of Bacillus cellulosilyticus DSM 2522.</title>
        <authorList>
            <consortium name="US DOE Joint Genome Institute"/>
            <person name="Lucas S."/>
            <person name="Copeland A."/>
            <person name="Lapidus A."/>
            <person name="Cheng J.-F."/>
            <person name="Bruce D."/>
            <person name="Goodwin L."/>
            <person name="Pitluck S."/>
            <person name="Chertkov O."/>
            <person name="Detter J.C."/>
            <person name="Han C."/>
            <person name="Tapia R."/>
            <person name="Land M."/>
            <person name="Hauser L."/>
            <person name="Jeffries C."/>
            <person name="Kyrpides N."/>
            <person name="Ivanova N."/>
            <person name="Mikhailova N."/>
            <person name="Brumm P."/>
            <person name="Mead D."/>
            <person name="Woyke T."/>
        </authorList>
    </citation>
    <scope>NUCLEOTIDE SEQUENCE [LARGE SCALE GENOMIC DNA]</scope>
    <source>
        <strain evidence="5">ATCC 21833 / DSM 2522 / FERM P-1141 / JCM 9156 / N-4</strain>
    </source>
</reference>
<dbReference type="HOGENOM" id="CLU_1736857_0_0_9"/>
<feature type="domain" description="DUF3887" evidence="3">
    <location>
        <begin position="58"/>
        <end position="147"/>
    </location>
</feature>
<protein>
    <recommendedName>
        <fullName evidence="3">DUF3887 domain-containing protein</fullName>
    </recommendedName>
</protein>
<keyword evidence="5" id="KW-1185">Reference proteome</keyword>
<evidence type="ECO:0000256" key="1">
    <source>
        <dbReference type="SAM" id="MobiDB-lite"/>
    </source>
</evidence>
<feature type="signal peptide" evidence="2">
    <location>
        <begin position="1"/>
        <end position="23"/>
    </location>
</feature>
<name>E6TQB6_EVAC2</name>
<accession>E6TQB6</accession>
<dbReference type="Proteomes" id="UP000001401">
    <property type="component" value="Chromosome"/>
</dbReference>
<organism evidence="4 5">
    <name type="scientific">Evansella cellulosilytica (strain ATCC 21833 / DSM 2522 / FERM P-1141 / JCM 9156 / N-4)</name>
    <name type="common">Bacillus cellulosilyticus</name>
    <dbReference type="NCBI Taxonomy" id="649639"/>
    <lineage>
        <taxon>Bacteria</taxon>
        <taxon>Bacillati</taxon>
        <taxon>Bacillota</taxon>
        <taxon>Bacilli</taxon>
        <taxon>Bacillales</taxon>
        <taxon>Bacillaceae</taxon>
        <taxon>Evansella</taxon>
    </lineage>
</organism>
<gene>
    <name evidence="4" type="ordered locus">Bcell_1021</name>
</gene>
<dbReference type="EMBL" id="CP002394">
    <property type="protein sequence ID" value="ADU29294.1"/>
    <property type="molecule type" value="Genomic_DNA"/>
</dbReference>